<feature type="compositionally biased region" description="Gly residues" evidence="14">
    <location>
        <begin position="108"/>
        <end position="131"/>
    </location>
</feature>
<dbReference type="PANTHER" id="PTHR17616">
    <property type="entry name" value="YES-ASSOCIATED PROTEIN YAP1 FAMILY MEMBER"/>
    <property type="match status" value="1"/>
</dbReference>
<dbReference type="InterPro" id="IPR001202">
    <property type="entry name" value="WW_dom"/>
</dbReference>
<keyword evidence="5" id="KW-0678">Repressor</keyword>
<dbReference type="Pfam" id="PF00397">
    <property type="entry name" value="WW"/>
    <property type="match status" value="2"/>
</dbReference>
<evidence type="ECO:0000256" key="5">
    <source>
        <dbReference type="ARBA" id="ARBA00022491"/>
    </source>
</evidence>
<reference evidence="17" key="1">
    <citation type="submission" date="2025-08" db="UniProtKB">
        <authorList>
            <consortium name="RefSeq"/>
        </authorList>
    </citation>
    <scope>IDENTIFICATION</scope>
</reference>
<keyword evidence="10" id="KW-0010">Activator</keyword>
<evidence type="ECO:0000256" key="12">
    <source>
        <dbReference type="ARBA" id="ARBA00023242"/>
    </source>
</evidence>
<dbReference type="InterPro" id="IPR036020">
    <property type="entry name" value="WW_dom_sf"/>
</dbReference>
<dbReference type="Gene3D" id="2.20.70.10">
    <property type="match status" value="2"/>
</dbReference>
<evidence type="ECO:0000313" key="16">
    <source>
        <dbReference type="Proteomes" id="UP000504615"/>
    </source>
</evidence>
<keyword evidence="12" id="KW-0539">Nucleus</keyword>
<keyword evidence="16" id="KW-1185">Reference proteome</keyword>
<evidence type="ECO:0000256" key="8">
    <source>
        <dbReference type="ARBA" id="ARBA00022949"/>
    </source>
</evidence>
<dbReference type="KEGG" id="pbar:105434297"/>
<evidence type="ECO:0000256" key="11">
    <source>
        <dbReference type="ARBA" id="ARBA00023163"/>
    </source>
</evidence>
<evidence type="ECO:0000313" key="17">
    <source>
        <dbReference type="RefSeq" id="XP_011648280.1"/>
    </source>
</evidence>
<gene>
    <name evidence="17" type="primary">LOC105434297</name>
</gene>
<dbReference type="GO" id="GO:0070161">
    <property type="term" value="C:anchoring junction"/>
    <property type="evidence" value="ECO:0007669"/>
    <property type="project" value="UniProtKB-SubCell"/>
</dbReference>
<sequence>MAINPEVVDQLTKSNPVVRVDQNSESDLQALFDTVLKPDSKRPLQVPLRMRNLPDSFFNPPSTGSKSPSISHSRENSADSAFGVAVTATPNGGGGAGGGASNGGASGSGSGGGGGGGGGNAAGAAGTGGAAAGLTVSHPRAHSSPASLQQTYASAQQAPQHAPQPHARHHHHQKQRSYDVISTVDDLGPLPHGWEQARTPEGQIYFLNHITRTTTWEDPRKTAAAASVAAVAAAAVESNKPNSLGPLPDGWEQARTAEGEVYFINHQSRTTSWFDPRIPAHLQRTPASGAMLPQNWLQQPTGGLQNNQNAVCQQKLRLYSLHQERERLKQRQAEIMRQQEMMRLSITDAAIDPFVSGINEQHARQESTDSGVGLVSAYSLPHASEDYVIDENMDGTSDGGAPMETPDLSTLSDNIDSPDDLLPSLQLNEEFSTDILDDVQSLINPNTTKPENVLTWL</sequence>
<proteinExistence type="inferred from homology"/>
<evidence type="ECO:0000256" key="3">
    <source>
        <dbReference type="ARBA" id="ARBA00004496"/>
    </source>
</evidence>
<dbReference type="SUPFAM" id="SSF51045">
    <property type="entry name" value="WW domain"/>
    <property type="match status" value="2"/>
</dbReference>
<dbReference type="FunFam" id="2.20.70.10:FF:000012">
    <property type="entry name" value="transcriptional coactivator YAP1 isoform X2"/>
    <property type="match status" value="1"/>
</dbReference>
<dbReference type="GO" id="GO:0005634">
    <property type="term" value="C:nucleus"/>
    <property type="evidence" value="ECO:0007669"/>
    <property type="project" value="UniProtKB-SubCell"/>
</dbReference>
<evidence type="ECO:0000256" key="4">
    <source>
        <dbReference type="ARBA" id="ARBA00022490"/>
    </source>
</evidence>
<feature type="compositionally biased region" description="Polar residues" evidence="14">
    <location>
        <begin position="144"/>
        <end position="154"/>
    </location>
</feature>
<dbReference type="RefSeq" id="XP_011648280.1">
    <property type="nucleotide sequence ID" value="XM_011649978.1"/>
</dbReference>
<dbReference type="PROSITE" id="PS50020">
    <property type="entry name" value="WW_DOMAIN_2"/>
    <property type="match status" value="2"/>
</dbReference>
<dbReference type="GO" id="GO:0045944">
    <property type="term" value="P:positive regulation of transcription by RNA polymerase II"/>
    <property type="evidence" value="ECO:0007669"/>
    <property type="project" value="TreeGrafter"/>
</dbReference>
<dbReference type="AlphaFoldDB" id="A0A6I9WVF0"/>
<feature type="domain" description="WW" evidence="15">
    <location>
        <begin position="245"/>
        <end position="278"/>
    </location>
</feature>
<evidence type="ECO:0000256" key="7">
    <source>
        <dbReference type="ARBA" id="ARBA00022737"/>
    </source>
</evidence>
<dbReference type="GeneID" id="105434297"/>
<dbReference type="Gene3D" id="6.20.430.10">
    <property type="match status" value="1"/>
</dbReference>
<protein>
    <submittedName>
        <fullName evidence="17">Transcriptional coactivator YAP1</fullName>
    </submittedName>
</protein>
<keyword evidence="7" id="KW-0677">Repeat</keyword>
<dbReference type="FunFam" id="2.20.70.10:FF:000019">
    <property type="entry name" value="Putative transcriptional coactivator YAP1"/>
    <property type="match status" value="1"/>
</dbReference>
<accession>A0A6I9WVF0</accession>
<feature type="compositionally biased region" description="Low complexity" evidence="14">
    <location>
        <begin position="155"/>
        <end position="165"/>
    </location>
</feature>
<dbReference type="Proteomes" id="UP000504615">
    <property type="component" value="Unplaced"/>
</dbReference>
<dbReference type="PANTHER" id="PTHR17616:SF8">
    <property type="entry name" value="TRANSCRIPTIONAL COACTIVATOR YORKIE"/>
    <property type="match status" value="1"/>
</dbReference>
<evidence type="ECO:0000259" key="15">
    <source>
        <dbReference type="PROSITE" id="PS50020"/>
    </source>
</evidence>
<organism evidence="16 17">
    <name type="scientific">Pogonomyrmex barbatus</name>
    <name type="common">red harvester ant</name>
    <dbReference type="NCBI Taxonomy" id="144034"/>
    <lineage>
        <taxon>Eukaryota</taxon>
        <taxon>Metazoa</taxon>
        <taxon>Ecdysozoa</taxon>
        <taxon>Arthropoda</taxon>
        <taxon>Hexapoda</taxon>
        <taxon>Insecta</taxon>
        <taxon>Pterygota</taxon>
        <taxon>Neoptera</taxon>
        <taxon>Endopterygota</taxon>
        <taxon>Hymenoptera</taxon>
        <taxon>Apocrita</taxon>
        <taxon>Aculeata</taxon>
        <taxon>Formicoidea</taxon>
        <taxon>Formicidae</taxon>
        <taxon>Myrmicinae</taxon>
        <taxon>Pogonomyrmex</taxon>
    </lineage>
</organism>
<feature type="compositionally biased region" description="Polar residues" evidence="14">
    <location>
        <begin position="59"/>
        <end position="71"/>
    </location>
</feature>
<feature type="compositionally biased region" description="Basic residues" evidence="14">
    <location>
        <begin position="166"/>
        <end position="175"/>
    </location>
</feature>
<dbReference type="CDD" id="cd00201">
    <property type="entry name" value="WW"/>
    <property type="match status" value="2"/>
</dbReference>
<dbReference type="CTD" id="37851"/>
<evidence type="ECO:0000256" key="10">
    <source>
        <dbReference type="ARBA" id="ARBA00023159"/>
    </source>
</evidence>
<feature type="region of interest" description="Disordered" evidence="14">
    <location>
        <begin position="38"/>
        <end position="78"/>
    </location>
</feature>
<keyword evidence="8" id="KW-0965">Cell junction</keyword>
<evidence type="ECO:0000256" key="6">
    <source>
        <dbReference type="ARBA" id="ARBA00022553"/>
    </source>
</evidence>
<dbReference type="InterPro" id="IPR051583">
    <property type="entry name" value="YAP1"/>
</dbReference>
<keyword evidence="4" id="KW-0963">Cytoplasm</keyword>
<dbReference type="GO" id="GO:0003713">
    <property type="term" value="F:transcription coactivator activity"/>
    <property type="evidence" value="ECO:0007669"/>
    <property type="project" value="TreeGrafter"/>
</dbReference>
<name>A0A6I9WVF0_9HYME</name>
<dbReference type="SMART" id="SM00456">
    <property type="entry name" value="WW"/>
    <property type="match status" value="2"/>
</dbReference>
<evidence type="ECO:0000256" key="9">
    <source>
        <dbReference type="ARBA" id="ARBA00023015"/>
    </source>
</evidence>
<dbReference type="InterPro" id="IPR053819">
    <property type="entry name" value="TEADIR3_omega_loop"/>
</dbReference>
<comment type="subcellular location">
    <subcellularLocation>
        <location evidence="2">Cell junction</location>
    </subcellularLocation>
    <subcellularLocation>
        <location evidence="3">Cytoplasm</location>
    </subcellularLocation>
    <subcellularLocation>
        <location evidence="1">Nucleus</location>
    </subcellularLocation>
</comment>
<keyword evidence="6" id="KW-0597">Phosphoprotein</keyword>
<dbReference type="PROSITE" id="PS01159">
    <property type="entry name" value="WW_DOMAIN_1"/>
    <property type="match status" value="2"/>
</dbReference>
<comment type="similarity">
    <text evidence="13">Belongs to the YAP1 family.</text>
</comment>
<evidence type="ECO:0000256" key="2">
    <source>
        <dbReference type="ARBA" id="ARBA00004282"/>
    </source>
</evidence>
<evidence type="ECO:0000256" key="14">
    <source>
        <dbReference type="SAM" id="MobiDB-lite"/>
    </source>
</evidence>
<dbReference type="GO" id="GO:0005737">
    <property type="term" value="C:cytoplasm"/>
    <property type="evidence" value="ECO:0007669"/>
    <property type="project" value="UniProtKB-SubCell"/>
</dbReference>
<dbReference type="OrthoDB" id="2020426at2759"/>
<evidence type="ECO:0000256" key="13">
    <source>
        <dbReference type="ARBA" id="ARBA00038057"/>
    </source>
</evidence>
<keyword evidence="11" id="KW-0804">Transcription</keyword>
<keyword evidence="9" id="KW-0805">Transcription regulation</keyword>
<evidence type="ECO:0000256" key="1">
    <source>
        <dbReference type="ARBA" id="ARBA00004123"/>
    </source>
</evidence>
<feature type="region of interest" description="Disordered" evidence="14">
    <location>
        <begin position="108"/>
        <end position="178"/>
    </location>
</feature>
<feature type="domain" description="WW" evidence="15">
    <location>
        <begin position="188"/>
        <end position="221"/>
    </location>
</feature>
<dbReference type="Pfam" id="PF15238">
    <property type="entry name" value="TEADIR3"/>
    <property type="match status" value="1"/>
</dbReference>
<dbReference type="GO" id="GO:0035329">
    <property type="term" value="P:hippo signaling"/>
    <property type="evidence" value="ECO:0007669"/>
    <property type="project" value="TreeGrafter"/>
</dbReference>